<evidence type="ECO:0000313" key="3">
    <source>
        <dbReference type="Proteomes" id="UP000588647"/>
    </source>
</evidence>
<protein>
    <submittedName>
        <fullName evidence="2">Transposase InsO family protein</fullName>
    </submittedName>
</protein>
<dbReference type="AlphaFoldDB" id="A0A7W6HDF6"/>
<evidence type="ECO:0000313" key="2">
    <source>
        <dbReference type="EMBL" id="MBB4003171.1"/>
    </source>
</evidence>
<feature type="domain" description="Integrase catalytic" evidence="1">
    <location>
        <begin position="120"/>
        <end position="167"/>
    </location>
</feature>
<keyword evidence="3" id="KW-1185">Reference proteome</keyword>
<dbReference type="PANTHER" id="PTHR46889:SF4">
    <property type="entry name" value="TRANSPOSASE INSO FOR INSERTION SEQUENCE ELEMENT IS911B-RELATED"/>
    <property type="match status" value="1"/>
</dbReference>
<dbReference type="GO" id="GO:0015074">
    <property type="term" value="P:DNA integration"/>
    <property type="evidence" value="ECO:0007669"/>
    <property type="project" value="InterPro"/>
</dbReference>
<evidence type="ECO:0000259" key="1">
    <source>
        <dbReference type="Pfam" id="PF13333"/>
    </source>
</evidence>
<sequence length="172" mass="18139">MIAETTGAVLIAAKIFGVTAPIAIERVVATTIASGRGSLHSAGRTLGLLSVIGTAAETGADPNTGALKPGVDGGSLRSPPSAHIGMRSPITLAKSGFGQTAVVFRVTPSCARPSAGGAHWKIERTARKTYRTRDQAKADVFDYIERFYNPTRRHSTLGHLSPMDFEKRPQLA</sequence>
<organism evidence="2 3">
    <name type="scientific">Aurantimonas endophytica</name>
    <dbReference type="NCBI Taxonomy" id="1522175"/>
    <lineage>
        <taxon>Bacteria</taxon>
        <taxon>Pseudomonadati</taxon>
        <taxon>Pseudomonadota</taxon>
        <taxon>Alphaproteobacteria</taxon>
        <taxon>Hyphomicrobiales</taxon>
        <taxon>Aurantimonadaceae</taxon>
        <taxon>Aurantimonas</taxon>
    </lineage>
</organism>
<reference evidence="2 3" key="1">
    <citation type="submission" date="2020-08" db="EMBL/GenBank/DDBJ databases">
        <title>Genomic Encyclopedia of Type Strains, Phase IV (KMG-IV): sequencing the most valuable type-strain genomes for metagenomic binning, comparative biology and taxonomic classification.</title>
        <authorList>
            <person name="Goeker M."/>
        </authorList>
    </citation>
    <scope>NUCLEOTIDE SEQUENCE [LARGE SCALE GENOMIC DNA]</scope>
    <source>
        <strain evidence="2 3">DSM 103570</strain>
    </source>
</reference>
<name>A0A7W6HDF6_9HYPH</name>
<dbReference type="InterPro" id="IPR050900">
    <property type="entry name" value="Transposase_IS3/IS150/IS904"/>
</dbReference>
<gene>
    <name evidence="2" type="ORF">GGR03_002246</name>
</gene>
<accession>A0A7W6HDF6</accession>
<comment type="caution">
    <text evidence="2">The sequence shown here is derived from an EMBL/GenBank/DDBJ whole genome shotgun (WGS) entry which is preliminary data.</text>
</comment>
<dbReference type="Proteomes" id="UP000588647">
    <property type="component" value="Unassembled WGS sequence"/>
</dbReference>
<dbReference type="EMBL" id="JACIEM010000002">
    <property type="protein sequence ID" value="MBB4003171.1"/>
    <property type="molecule type" value="Genomic_DNA"/>
</dbReference>
<dbReference type="InterPro" id="IPR001584">
    <property type="entry name" value="Integrase_cat-core"/>
</dbReference>
<proteinExistence type="predicted"/>
<dbReference type="Pfam" id="PF13333">
    <property type="entry name" value="rve_2"/>
    <property type="match status" value="1"/>
</dbReference>
<dbReference type="PANTHER" id="PTHR46889">
    <property type="entry name" value="TRANSPOSASE INSF FOR INSERTION SEQUENCE IS3B-RELATED"/>
    <property type="match status" value="1"/>
</dbReference>